<dbReference type="RefSeq" id="XP_022329367.1">
    <property type="nucleotide sequence ID" value="XM_022473659.1"/>
</dbReference>
<dbReference type="RefSeq" id="XP_022329371.1">
    <property type="nucleotide sequence ID" value="XM_022473663.1"/>
</dbReference>
<evidence type="ECO:0000313" key="9">
    <source>
        <dbReference type="RefSeq" id="XP_022329370.1"/>
    </source>
</evidence>
<dbReference type="InterPro" id="IPR019018">
    <property type="entry name" value="Rab-bd_FIP-RBD"/>
</dbReference>
<evidence type="ECO:0000313" key="6">
    <source>
        <dbReference type="RefSeq" id="XP_022329367.1"/>
    </source>
</evidence>
<keyword evidence="5" id="KW-1185">Reference proteome</keyword>
<reference evidence="6 7" key="1">
    <citation type="submission" date="2025-04" db="UniProtKB">
        <authorList>
            <consortium name="RefSeq"/>
        </authorList>
    </citation>
    <scope>IDENTIFICATION</scope>
    <source>
        <tissue evidence="6 7">Whole sample</tissue>
    </source>
</reference>
<dbReference type="SMART" id="SM00429">
    <property type="entry name" value="IPT"/>
    <property type="match status" value="1"/>
</dbReference>
<dbReference type="SUPFAM" id="SSF81296">
    <property type="entry name" value="E set domains"/>
    <property type="match status" value="1"/>
</dbReference>
<evidence type="ECO:0000313" key="5">
    <source>
        <dbReference type="Proteomes" id="UP000694844"/>
    </source>
</evidence>
<dbReference type="OrthoDB" id="26242at2759"/>
<evidence type="ECO:0000259" key="3">
    <source>
        <dbReference type="PROSITE" id="PS50004"/>
    </source>
</evidence>
<dbReference type="SUPFAM" id="SSF49562">
    <property type="entry name" value="C2 domain (Calcium/lipid-binding domain, CaLB)"/>
    <property type="match status" value="1"/>
</dbReference>
<dbReference type="InterPro" id="IPR035892">
    <property type="entry name" value="C2_domain_sf"/>
</dbReference>
<dbReference type="PROSITE" id="PS51511">
    <property type="entry name" value="FIP_RBD"/>
    <property type="match status" value="1"/>
</dbReference>
<dbReference type="Pfam" id="PF00168">
    <property type="entry name" value="C2"/>
    <property type="match status" value="1"/>
</dbReference>
<evidence type="ECO:0000256" key="1">
    <source>
        <dbReference type="SAM" id="Coils"/>
    </source>
</evidence>
<evidence type="ECO:0000313" key="8">
    <source>
        <dbReference type="RefSeq" id="XP_022329369.1"/>
    </source>
</evidence>
<dbReference type="CDD" id="cd00030">
    <property type="entry name" value="C2"/>
    <property type="match status" value="1"/>
</dbReference>
<dbReference type="CDD" id="cd00603">
    <property type="entry name" value="IPT_PCSR"/>
    <property type="match status" value="1"/>
</dbReference>
<dbReference type="GeneID" id="111128182"/>
<dbReference type="InterPro" id="IPR013783">
    <property type="entry name" value="Ig-like_fold"/>
</dbReference>
<evidence type="ECO:0000259" key="4">
    <source>
        <dbReference type="PROSITE" id="PS51511"/>
    </source>
</evidence>
<dbReference type="Proteomes" id="UP000694844">
    <property type="component" value="Chromosome 4"/>
</dbReference>
<dbReference type="KEGG" id="cvn:111128182"/>
<dbReference type="RefSeq" id="XP_022329369.1">
    <property type="nucleotide sequence ID" value="XM_022473661.1"/>
</dbReference>
<organism evidence="5 7">
    <name type="scientific">Crassostrea virginica</name>
    <name type="common">Eastern oyster</name>
    <dbReference type="NCBI Taxonomy" id="6565"/>
    <lineage>
        <taxon>Eukaryota</taxon>
        <taxon>Metazoa</taxon>
        <taxon>Spiralia</taxon>
        <taxon>Lophotrochozoa</taxon>
        <taxon>Mollusca</taxon>
        <taxon>Bivalvia</taxon>
        <taxon>Autobranchia</taxon>
        <taxon>Pteriomorphia</taxon>
        <taxon>Ostreida</taxon>
        <taxon>Ostreoidea</taxon>
        <taxon>Ostreidae</taxon>
        <taxon>Crassostrea</taxon>
    </lineage>
</organism>
<dbReference type="PROSITE" id="PS50004">
    <property type="entry name" value="C2"/>
    <property type="match status" value="1"/>
</dbReference>
<accession>A0A8B8DNQ1</accession>
<feature type="domain" description="FIP-RBD" evidence="4">
    <location>
        <begin position="410"/>
        <end position="472"/>
    </location>
</feature>
<dbReference type="SMART" id="SM00239">
    <property type="entry name" value="C2"/>
    <property type="match status" value="1"/>
</dbReference>
<dbReference type="Gene3D" id="2.60.40.150">
    <property type="entry name" value="C2 domain"/>
    <property type="match status" value="1"/>
</dbReference>
<dbReference type="InterPro" id="IPR002909">
    <property type="entry name" value="IPT_dom"/>
</dbReference>
<feature type="coiled-coil region" evidence="1">
    <location>
        <begin position="426"/>
        <end position="453"/>
    </location>
</feature>
<keyword evidence="1" id="KW-0175">Coiled coil</keyword>
<dbReference type="InterPro" id="IPR000008">
    <property type="entry name" value="C2_dom"/>
</dbReference>
<feature type="region of interest" description="Disordered" evidence="2">
    <location>
        <begin position="327"/>
        <end position="360"/>
    </location>
</feature>
<dbReference type="AlphaFoldDB" id="A0A8B8DNQ1"/>
<feature type="domain" description="C2" evidence="3">
    <location>
        <begin position="1"/>
        <end position="107"/>
    </location>
</feature>
<dbReference type="InterPro" id="IPR014756">
    <property type="entry name" value="Ig_E-set"/>
</dbReference>
<gene>
    <name evidence="6 7 8 9 10" type="primary">LOC111128182</name>
</gene>
<proteinExistence type="predicted"/>
<dbReference type="Pfam" id="PF01833">
    <property type="entry name" value="TIG"/>
    <property type="match status" value="1"/>
</dbReference>
<evidence type="ECO:0000256" key="2">
    <source>
        <dbReference type="SAM" id="MobiDB-lite"/>
    </source>
</evidence>
<name>A0A8B8DNQ1_CRAVI</name>
<dbReference type="RefSeq" id="XP_022329368.1">
    <property type="nucleotide sequence ID" value="XM_022473660.1"/>
</dbReference>
<evidence type="ECO:0000313" key="10">
    <source>
        <dbReference type="RefSeq" id="XP_022329371.1"/>
    </source>
</evidence>
<feature type="region of interest" description="Disordered" evidence="2">
    <location>
        <begin position="198"/>
        <end position="217"/>
    </location>
</feature>
<dbReference type="Gene3D" id="2.60.40.10">
    <property type="entry name" value="Immunoglobulins"/>
    <property type="match status" value="1"/>
</dbReference>
<protein>
    <submittedName>
        <fullName evidence="6 7">Uncharacterized protein LOC111128182 isoform X1</fullName>
    </submittedName>
</protein>
<dbReference type="RefSeq" id="XP_022329370.1">
    <property type="nucleotide sequence ID" value="XM_022473662.1"/>
</dbReference>
<sequence length="479" mass="52537">MNEAAEITVVVLSAKGLKSKRQGKCKFSVIFGVGSKKYRTTVVKDPDGNPEWNEESTIQVGNSLDQVFFIVTEKDDVLGQVNVPITNLSGPPGHTTIETLQPHKKCPNPKGELVYRCHVSQYRQAQIPIIKSGSPNNFESKSSSLNFKKRFSIASITNSPIINLKNRRDGKQGGGSGSKLSTLNKKFSRSIQDIFSFGKSHQDEENHNQRKPSGHNYMSIGTGLDSAGRCPMITSVTPSCGLIEGGTKVTIEGKYLGLSKADIMELTICECDCVESVIWESSNRIHCTTKPSLPGIGDVVIETESGGIGCLRNIYSYVEDLPQEEEVFTDEESDQVDGRRSASFTVGDGSVSSSPLTPKKTVQKSHSCRIKVILPRAESSENVPGEGVPPKNSFMKHKRRASEGFILAPSSRNRLGSSSPEPIPSVDSLLMQIEKLRLENIALKQENKDMKSYIDRLLPKVIMNCPEALEAERYLNKTG</sequence>
<evidence type="ECO:0000313" key="7">
    <source>
        <dbReference type="RefSeq" id="XP_022329368.1"/>
    </source>
</evidence>